<evidence type="ECO:0000313" key="2">
    <source>
        <dbReference type="Proteomes" id="UP000248410"/>
    </source>
</evidence>
<name>A0A2U9IQ82_9CREN</name>
<dbReference type="AlphaFoldDB" id="A0A2U9IQ82"/>
<accession>A0A2U9IQ82</accession>
<sequence length="95" mass="11227">MFKQELAALTFEPIYGESIKDIIARLTIKIQQLAEEYGYQIEFPKKAEIETDGNIYYFSYTLKIKTKFSIKKLKMNVQYIMFENNEWIGLITGIK</sequence>
<proteinExistence type="predicted"/>
<reference evidence="1 2" key="1">
    <citation type="submission" date="2018-05" db="EMBL/GenBank/DDBJ databases">
        <title>Complete Genome Sequences of Extremely Thermoacidophilic, Metal-Mobilizing Type-Strain Members of the Archaeal Family Sulfolobaceae: Acidianus brierleyi DSM-1651T, Acidianus sulfidivorans DSM-18786T, Metallosphaera hakonensis DSM-7519T, and Metallosphaera prunae DSM-10039T.</title>
        <authorList>
            <person name="Counts J.A."/>
            <person name="Kelly R.M."/>
        </authorList>
    </citation>
    <scope>NUCLEOTIDE SEQUENCE [LARGE SCALE GENOMIC DNA]</scope>
    <source>
        <strain evidence="1 2">JP7</strain>
    </source>
</reference>
<evidence type="ECO:0000313" key="1">
    <source>
        <dbReference type="EMBL" id="AWR98191.1"/>
    </source>
</evidence>
<keyword evidence="2" id="KW-1185">Reference proteome</keyword>
<protein>
    <submittedName>
        <fullName evidence="1">Uncharacterized protein</fullName>
    </submittedName>
</protein>
<organism evidence="1 2">
    <name type="scientific">Acidianus sulfidivorans JP7</name>
    <dbReference type="NCBI Taxonomy" id="619593"/>
    <lineage>
        <taxon>Archaea</taxon>
        <taxon>Thermoproteota</taxon>
        <taxon>Thermoprotei</taxon>
        <taxon>Sulfolobales</taxon>
        <taxon>Sulfolobaceae</taxon>
        <taxon>Acidianus</taxon>
    </lineage>
</organism>
<dbReference type="EMBL" id="CP029288">
    <property type="protein sequence ID" value="AWR98191.1"/>
    <property type="molecule type" value="Genomic_DNA"/>
</dbReference>
<gene>
    <name evidence="1" type="ORF">DFR86_02330</name>
</gene>
<dbReference type="KEGG" id="asul:DFR86_02330"/>
<dbReference type="Proteomes" id="UP000248410">
    <property type="component" value="Chromosome"/>
</dbReference>